<comment type="similarity">
    <text evidence="9">Belongs to the DHPS family.</text>
</comment>
<dbReference type="PROSITE" id="PS50972">
    <property type="entry name" value="PTERIN_BINDING"/>
    <property type="match status" value="1"/>
</dbReference>
<dbReference type="PANTHER" id="PTHR20941">
    <property type="entry name" value="FOLATE SYNTHESIS PROTEINS"/>
    <property type="match status" value="1"/>
</dbReference>
<dbReference type="NCBIfam" id="TIGR01496">
    <property type="entry name" value="DHPS"/>
    <property type="match status" value="1"/>
</dbReference>
<evidence type="ECO:0000313" key="11">
    <source>
        <dbReference type="EMBL" id="MBD1424862.1"/>
    </source>
</evidence>
<evidence type="ECO:0000256" key="2">
    <source>
        <dbReference type="ARBA" id="ARBA00001946"/>
    </source>
</evidence>
<dbReference type="EC" id="2.5.1.15" evidence="4 9"/>
<keyword evidence="7 9" id="KW-0460">Magnesium</keyword>
<dbReference type="InterPro" id="IPR011005">
    <property type="entry name" value="Dihydropteroate_synth-like_sf"/>
</dbReference>
<gene>
    <name evidence="11" type="primary">folP</name>
    <name evidence="11" type="ORF">H8B17_04630</name>
</gene>
<evidence type="ECO:0000256" key="4">
    <source>
        <dbReference type="ARBA" id="ARBA00012458"/>
    </source>
</evidence>
<dbReference type="SUPFAM" id="SSF51717">
    <property type="entry name" value="Dihydropteroate synthetase-like"/>
    <property type="match status" value="1"/>
</dbReference>
<keyword evidence="5 9" id="KW-0808">Transferase</keyword>
<dbReference type="GO" id="GO:0004156">
    <property type="term" value="F:dihydropteroate synthase activity"/>
    <property type="evidence" value="ECO:0007669"/>
    <property type="project" value="UniProtKB-EC"/>
</dbReference>
<proteinExistence type="inferred from homology"/>
<comment type="function">
    <text evidence="9">Catalyzes the condensation of para-aminobenzoate (pABA) with 6-hydroxymethyl-7,8-dihydropterin diphosphate (DHPt-PP) to form 7,8-dihydropteroate (H2Pte), the immediate precursor of folate derivatives.</text>
</comment>
<evidence type="ECO:0000256" key="8">
    <source>
        <dbReference type="ARBA" id="ARBA00022909"/>
    </source>
</evidence>
<evidence type="ECO:0000256" key="9">
    <source>
        <dbReference type="RuleBase" id="RU361205"/>
    </source>
</evidence>
<comment type="catalytic activity">
    <reaction evidence="1">
        <text>(7,8-dihydropterin-6-yl)methyl diphosphate + 4-aminobenzoate = 7,8-dihydropteroate + diphosphate</text>
        <dbReference type="Rhea" id="RHEA:19949"/>
        <dbReference type="ChEBI" id="CHEBI:17836"/>
        <dbReference type="ChEBI" id="CHEBI:17839"/>
        <dbReference type="ChEBI" id="CHEBI:33019"/>
        <dbReference type="ChEBI" id="CHEBI:72950"/>
        <dbReference type="EC" id="2.5.1.15"/>
    </reaction>
</comment>
<dbReference type="EMBL" id="JACNYK010000001">
    <property type="protein sequence ID" value="MBD1424862.1"/>
    <property type="molecule type" value="Genomic_DNA"/>
</dbReference>
<evidence type="ECO:0000256" key="1">
    <source>
        <dbReference type="ARBA" id="ARBA00000012"/>
    </source>
</evidence>
<dbReference type="PROSITE" id="PS00793">
    <property type="entry name" value="DHPS_2"/>
    <property type="match status" value="1"/>
</dbReference>
<evidence type="ECO:0000259" key="10">
    <source>
        <dbReference type="PROSITE" id="PS50972"/>
    </source>
</evidence>
<comment type="pathway">
    <text evidence="3 9">Cofactor biosynthesis; tetrahydrofolate biosynthesis; 7,8-dihydrofolate from 2-amino-4-hydroxy-6-hydroxymethyl-7,8-dihydropteridine diphosphate and 4-aminobenzoate: step 1/2.</text>
</comment>
<name>A0ABR7Y0M7_9SPHI</name>
<organism evidence="11 12">
    <name type="scientific">Sphingobacterium arenae</name>
    <dbReference type="NCBI Taxonomy" id="1280598"/>
    <lineage>
        <taxon>Bacteria</taxon>
        <taxon>Pseudomonadati</taxon>
        <taxon>Bacteroidota</taxon>
        <taxon>Sphingobacteriia</taxon>
        <taxon>Sphingobacteriales</taxon>
        <taxon>Sphingobacteriaceae</taxon>
        <taxon>Sphingobacterium</taxon>
    </lineage>
</organism>
<sequence>MISTRPAQSVNAAGRLITFERPLIMGILNVTPDSFFDGGKHNNLDNALLKAEELIRDGVDIIDIGAYSSRPGASPVSSAEEINRAIPVIRELTKKPNLVLSIDTFRADVAEACVEAGAHIINDISGGTLDEHMFATVARLQVPYILMHMRGTPETMQTFTDYDDIAVDVATALGEKISVLRALGVKDIILDPGFGFAKTIEQNYELLYRVDELHYFGLPILGGISRKSMIYKKLGVTPEEALTGTIALNTVLLTKGVQLLRVHDVKEAKQLVKLLF</sequence>
<dbReference type="RefSeq" id="WP_190307962.1">
    <property type="nucleotide sequence ID" value="NZ_JACNYK010000001.1"/>
</dbReference>
<dbReference type="InterPro" id="IPR006390">
    <property type="entry name" value="DHP_synth_dom"/>
</dbReference>
<dbReference type="CDD" id="cd00739">
    <property type="entry name" value="DHPS"/>
    <property type="match status" value="1"/>
</dbReference>
<dbReference type="PANTHER" id="PTHR20941:SF1">
    <property type="entry name" value="FOLIC ACID SYNTHESIS PROTEIN FOL1"/>
    <property type="match status" value="1"/>
</dbReference>
<dbReference type="Pfam" id="PF00809">
    <property type="entry name" value="Pterin_bind"/>
    <property type="match status" value="1"/>
</dbReference>
<feature type="domain" description="Pterin-binding" evidence="10">
    <location>
        <begin position="22"/>
        <end position="273"/>
    </location>
</feature>
<dbReference type="PROSITE" id="PS00792">
    <property type="entry name" value="DHPS_1"/>
    <property type="match status" value="1"/>
</dbReference>
<reference evidence="11 12" key="1">
    <citation type="submission" date="2020-08" db="EMBL/GenBank/DDBJ databases">
        <title>Sphingobacterium sp. DN00404 isolated from aquaculture water.</title>
        <authorList>
            <person name="Zhang M."/>
        </authorList>
    </citation>
    <scope>NUCLEOTIDE SEQUENCE [LARGE SCALE GENOMIC DNA]</scope>
    <source>
        <strain evidence="11 12">KCTC 32294</strain>
    </source>
</reference>
<evidence type="ECO:0000256" key="3">
    <source>
        <dbReference type="ARBA" id="ARBA00004763"/>
    </source>
</evidence>
<protein>
    <recommendedName>
        <fullName evidence="4 9">Dihydropteroate synthase</fullName>
        <shortName evidence="9">DHPS</shortName>
        <ecNumber evidence="4 9">2.5.1.15</ecNumber>
    </recommendedName>
    <alternativeName>
        <fullName evidence="9">Dihydropteroate pyrophosphorylase</fullName>
    </alternativeName>
</protein>
<dbReference type="Proteomes" id="UP000606494">
    <property type="component" value="Unassembled WGS sequence"/>
</dbReference>
<evidence type="ECO:0000256" key="6">
    <source>
        <dbReference type="ARBA" id="ARBA00022723"/>
    </source>
</evidence>
<accession>A0ABR7Y0M7</accession>
<keyword evidence="8 9" id="KW-0289">Folate biosynthesis</keyword>
<keyword evidence="6 9" id="KW-0479">Metal-binding</keyword>
<evidence type="ECO:0000256" key="5">
    <source>
        <dbReference type="ARBA" id="ARBA00022679"/>
    </source>
</evidence>
<dbReference type="InterPro" id="IPR000489">
    <property type="entry name" value="Pterin-binding_dom"/>
</dbReference>
<dbReference type="InterPro" id="IPR045031">
    <property type="entry name" value="DHP_synth-like"/>
</dbReference>
<keyword evidence="12" id="KW-1185">Reference proteome</keyword>
<evidence type="ECO:0000256" key="7">
    <source>
        <dbReference type="ARBA" id="ARBA00022842"/>
    </source>
</evidence>
<comment type="caution">
    <text evidence="11">The sequence shown here is derived from an EMBL/GenBank/DDBJ whole genome shotgun (WGS) entry which is preliminary data.</text>
</comment>
<evidence type="ECO:0000313" key="12">
    <source>
        <dbReference type="Proteomes" id="UP000606494"/>
    </source>
</evidence>
<comment type="cofactor">
    <cofactor evidence="2 9">
        <name>Mg(2+)</name>
        <dbReference type="ChEBI" id="CHEBI:18420"/>
    </cofactor>
</comment>
<dbReference type="Gene3D" id="3.20.20.20">
    <property type="entry name" value="Dihydropteroate synthase-like"/>
    <property type="match status" value="1"/>
</dbReference>